<dbReference type="Proteomes" id="UP000031668">
    <property type="component" value="Unassembled WGS sequence"/>
</dbReference>
<gene>
    <name evidence="1" type="ORF">RF11_03643</name>
</gene>
<accession>A0A0C2MTQ1</accession>
<reference evidence="1 2" key="1">
    <citation type="journal article" date="2014" name="Genome Biol. Evol.">
        <title>The genome of the myxosporean Thelohanellus kitauei shows adaptations to nutrient acquisition within its fish host.</title>
        <authorList>
            <person name="Yang Y."/>
            <person name="Xiong J."/>
            <person name="Zhou Z."/>
            <person name="Huo F."/>
            <person name="Miao W."/>
            <person name="Ran C."/>
            <person name="Liu Y."/>
            <person name="Zhang J."/>
            <person name="Feng J."/>
            <person name="Wang M."/>
            <person name="Wang M."/>
            <person name="Wang L."/>
            <person name="Yao B."/>
        </authorList>
    </citation>
    <scope>NUCLEOTIDE SEQUENCE [LARGE SCALE GENOMIC DNA]</scope>
    <source>
        <strain evidence="1">Wuqing</strain>
    </source>
</reference>
<proteinExistence type="predicted"/>
<dbReference type="EMBL" id="JWZT01004025">
    <property type="protein sequence ID" value="KII65067.1"/>
    <property type="molecule type" value="Genomic_DNA"/>
</dbReference>
<keyword evidence="2" id="KW-1185">Reference proteome</keyword>
<evidence type="ECO:0000313" key="2">
    <source>
        <dbReference type="Proteomes" id="UP000031668"/>
    </source>
</evidence>
<protein>
    <submittedName>
        <fullName evidence="1">Uncharacterized protein</fullName>
    </submittedName>
</protein>
<dbReference type="AlphaFoldDB" id="A0A0C2MTQ1"/>
<comment type="caution">
    <text evidence="1">The sequence shown here is derived from an EMBL/GenBank/DDBJ whole genome shotgun (WGS) entry which is preliminary data.</text>
</comment>
<sequence>MDEVVDLDRLPQTKPRVRQTITGGVSLAHLSTSTASEFRVMVFELFGLPEQPVFLGFIWLSRACGTKSDPQLSCTLPKCATLRFNLVASAKVEKGKQWPNNRQTIANGPILSRLKAQSLLANKRPIYTRIPWPSSPTLRVTSRKIEAEALSLKVKRLQEP</sequence>
<name>A0A0C2MTQ1_THEKT</name>
<evidence type="ECO:0000313" key="1">
    <source>
        <dbReference type="EMBL" id="KII65067.1"/>
    </source>
</evidence>
<organism evidence="1 2">
    <name type="scientific">Thelohanellus kitauei</name>
    <name type="common">Myxosporean</name>
    <dbReference type="NCBI Taxonomy" id="669202"/>
    <lineage>
        <taxon>Eukaryota</taxon>
        <taxon>Metazoa</taxon>
        <taxon>Cnidaria</taxon>
        <taxon>Myxozoa</taxon>
        <taxon>Myxosporea</taxon>
        <taxon>Bivalvulida</taxon>
        <taxon>Platysporina</taxon>
        <taxon>Myxobolidae</taxon>
        <taxon>Thelohanellus</taxon>
    </lineage>
</organism>